<dbReference type="EMBL" id="WQMT02000006">
    <property type="protein sequence ID" value="KAG9222014.1"/>
    <property type="molecule type" value="Genomic_DNA"/>
</dbReference>
<dbReference type="Proteomes" id="UP000824881">
    <property type="component" value="Unassembled WGS sequence"/>
</dbReference>
<gene>
    <name evidence="1" type="ORF">CCMSSC00406_0010379</name>
</gene>
<organism evidence="1 2">
    <name type="scientific">Pleurotus cornucopiae</name>
    <name type="common">Cornucopia mushroom</name>
    <dbReference type="NCBI Taxonomy" id="5321"/>
    <lineage>
        <taxon>Eukaryota</taxon>
        <taxon>Fungi</taxon>
        <taxon>Dikarya</taxon>
        <taxon>Basidiomycota</taxon>
        <taxon>Agaricomycotina</taxon>
        <taxon>Agaricomycetes</taxon>
        <taxon>Agaricomycetidae</taxon>
        <taxon>Agaricales</taxon>
        <taxon>Pleurotineae</taxon>
        <taxon>Pleurotaceae</taxon>
        <taxon>Pleurotus</taxon>
    </lineage>
</organism>
<proteinExistence type="predicted"/>
<comment type="caution">
    <text evidence="1">The sequence shown here is derived from an EMBL/GenBank/DDBJ whole genome shotgun (WGS) entry which is preliminary data.</text>
</comment>
<accession>A0ACB7IUX9</accession>
<protein>
    <submittedName>
        <fullName evidence="1">Uncharacterized protein</fullName>
    </submittedName>
</protein>
<sequence>MSRTKTTWEDLAHLGWYRYGIFLALNPVRGNTMKGSEDVTLNDDNANPGRVSLSWPFNVTTNVHTHTFSFYCYNTYKGAPKMQAPSYSESTTQTVVWEYNNRTHEVFKDSWRESWQNTEHVSATVTKGATIRINSSVHIEGLFDLPVGFDFSQDSEQTKSRDKSYEFTYVWNLIVEPGQHGRLVRTTTTKVGTQECLVTFGLEDYPNDQIGTKGAMWNGYTNWGYSAHSYLTKHPLSGTMVISASLNKVDHSYFFEYLDSKGEVVSKELVSMPTHGMLSLNGGEATAVAFAVGRNIDDGKAVA</sequence>
<evidence type="ECO:0000313" key="2">
    <source>
        <dbReference type="Proteomes" id="UP000824881"/>
    </source>
</evidence>
<reference evidence="1 2" key="1">
    <citation type="journal article" date="2021" name="Appl. Environ. Microbiol.">
        <title>Genetic linkage and physical mapping for an oyster mushroom Pleurotus cornucopiae and QTL analysis for the trait cap color.</title>
        <authorList>
            <person name="Zhang Y."/>
            <person name="Gao W."/>
            <person name="Sonnenberg A."/>
            <person name="Chen Q."/>
            <person name="Zhang J."/>
            <person name="Huang C."/>
        </authorList>
    </citation>
    <scope>NUCLEOTIDE SEQUENCE [LARGE SCALE GENOMIC DNA]</scope>
    <source>
        <strain evidence="1">CCMSSC00406</strain>
    </source>
</reference>
<name>A0ACB7IUX9_PLECO</name>
<evidence type="ECO:0000313" key="1">
    <source>
        <dbReference type="EMBL" id="KAG9222014.1"/>
    </source>
</evidence>
<keyword evidence="2" id="KW-1185">Reference proteome</keyword>